<evidence type="ECO:0000256" key="1">
    <source>
        <dbReference type="SAM" id="MobiDB-lite"/>
    </source>
</evidence>
<dbReference type="OrthoDB" id="3218065at2759"/>
<reference evidence="2" key="1">
    <citation type="journal article" date="2019" name="Environ. Microbiol.">
        <title>Fungal ecological strategies reflected in gene transcription - a case study of two litter decomposers.</title>
        <authorList>
            <person name="Barbi F."/>
            <person name="Kohler A."/>
            <person name="Barry K."/>
            <person name="Baskaran P."/>
            <person name="Daum C."/>
            <person name="Fauchery L."/>
            <person name="Ihrmark K."/>
            <person name="Kuo A."/>
            <person name="LaButti K."/>
            <person name="Lipzen A."/>
            <person name="Morin E."/>
            <person name="Grigoriev I.V."/>
            <person name="Henrissat B."/>
            <person name="Lindahl B."/>
            <person name="Martin F."/>
        </authorList>
    </citation>
    <scope>NUCLEOTIDE SEQUENCE</scope>
    <source>
        <strain evidence="2">JB14</strain>
    </source>
</reference>
<sequence>MRNVAKWTAVWVKDRDLPESDRGSHAKRFSVLDDPEIKEGMAAYLRTHKWATNPVKFQEFINGSLLPRIAEKYATEEMEPVMVKGLKKFIETELFPQVEMSFGSHLREDIFRFNCVQLRLVLVPQDEATFQAHDDHKKQWGPVDEQPLRHKGPRHGLHQSECTCSTHGHMKDARESLEYGKNYDGYWNGEKFCEQLCNKIIPAFEKLHGAGHQAVFLVDNSQGHSAYAADALLASQMNLNPGGKQACMWNGWFMQNGQRVEQTMIFADNHAKYPGQPKGMKVVLEECGLWSHHLTLKENMPAALASVSLETMWRWEHRVYRWIDAYRDGLGAKDAQKRVKDFSSKKYKSHRHVPETLARTFD</sequence>
<dbReference type="AlphaFoldDB" id="A0A6A4H9W3"/>
<organism evidence="2 3">
    <name type="scientific">Gymnopus androsaceus JB14</name>
    <dbReference type="NCBI Taxonomy" id="1447944"/>
    <lineage>
        <taxon>Eukaryota</taxon>
        <taxon>Fungi</taxon>
        <taxon>Dikarya</taxon>
        <taxon>Basidiomycota</taxon>
        <taxon>Agaricomycotina</taxon>
        <taxon>Agaricomycetes</taxon>
        <taxon>Agaricomycetidae</taxon>
        <taxon>Agaricales</taxon>
        <taxon>Marasmiineae</taxon>
        <taxon>Omphalotaceae</taxon>
        <taxon>Gymnopus</taxon>
    </lineage>
</organism>
<dbReference type="Proteomes" id="UP000799118">
    <property type="component" value="Unassembled WGS sequence"/>
</dbReference>
<dbReference type="EMBL" id="ML769550">
    <property type="protein sequence ID" value="KAE9394408.1"/>
    <property type="molecule type" value="Genomic_DNA"/>
</dbReference>
<protein>
    <submittedName>
        <fullName evidence="2">Uncharacterized protein</fullName>
    </submittedName>
</protein>
<keyword evidence="3" id="KW-1185">Reference proteome</keyword>
<accession>A0A6A4H9W3</accession>
<name>A0A6A4H9W3_9AGAR</name>
<evidence type="ECO:0000313" key="3">
    <source>
        <dbReference type="Proteomes" id="UP000799118"/>
    </source>
</evidence>
<proteinExistence type="predicted"/>
<gene>
    <name evidence="2" type="ORF">BT96DRAFT_958801</name>
</gene>
<evidence type="ECO:0000313" key="2">
    <source>
        <dbReference type="EMBL" id="KAE9394408.1"/>
    </source>
</evidence>
<dbReference type="PANTHER" id="PTHR35871:SF1">
    <property type="entry name" value="CXC1-LIKE CYSTEINE CLUSTER ASSOCIATED WITH KDZ TRANSPOSASES DOMAIN-CONTAINING PROTEIN"/>
    <property type="match status" value="1"/>
</dbReference>
<dbReference type="PANTHER" id="PTHR35871">
    <property type="entry name" value="EXPRESSED PROTEIN"/>
    <property type="match status" value="1"/>
</dbReference>
<feature type="region of interest" description="Disordered" evidence="1">
    <location>
        <begin position="133"/>
        <end position="160"/>
    </location>
</feature>